<dbReference type="PANTHER" id="PTHR38887">
    <property type="entry name" value="CHROMOSOME 21, WHOLE GENOME SHOTGUN SEQUENCE"/>
    <property type="match status" value="1"/>
</dbReference>
<dbReference type="PANTHER" id="PTHR38887:SF1">
    <property type="entry name" value="RAS MODIFICATION PROTEIN ERF4"/>
    <property type="match status" value="1"/>
</dbReference>
<accession>A0A1L7XYY2</accession>
<keyword evidence="3" id="KW-1185">Reference proteome</keyword>
<dbReference type="Proteomes" id="UP000184330">
    <property type="component" value="Unassembled WGS sequence"/>
</dbReference>
<dbReference type="EMBL" id="FJOG01000102">
    <property type="protein sequence ID" value="CZR70170.1"/>
    <property type="molecule type" value="Genomic_DNA"/>
</dbReference>
<feature type="compositionally biased region" description="Polar residues" evidence="1">
    <location>
        <begin position="248"/>
        <end position="265"/>
    </location>
</feature>
<name>A0A1L7XYY2_9HELO</name>
<gene>
    <name evidence="2" type="ORF">PAC_20071</name>
</gene>
<dbReference type="InterPro" id="IPR053221">
    <property type="entry name" value="Burnettramic_acid_biosynth"/>
</dbReference>
<reference evidence="2 3" key="1">
    <citation type="submission" date="2016-03" db="EMBL/GenBank/DDBJ databases">
        <authorList>
            <person name="Ploux O."/>
        </authorList>
    </citation>
    <scope>NUCLEOTIDE SEQUENCE [LARGE SCALE GENOMIC DNA]</scope>
    <source>
        <strain evidence="2 3">UAMH 11012</strain>
    </source>
</reference>
<evidence type="ECO:0000313" key="3">
    <source>
        <dbReference type="Proteomes" id="UP000184330"/>
    </source>
</evidence>
<organism evidence="2 3">
    <name type="scientific">Phialocephala subalpina</name>
    <dbReference type="NCBI Taxonomy" id="576137"/>
    <lineage>
        <taxon>Eukaryota</taxon>
        <taxon>Fungi</taxon>
        <taxon>Dikarya</taxon>
        <taxon>Ascomycota</taxon>
        <taxon>Pezizomycotina</taxon>
        <taxon>Leotiomycetes</taxon>
        <taxon>Helotiales</taxon>
        <taxon>Mollisiaceae</taxon>
        <taxon>Phialocephala</taxon>
        <taxon>Phialocephala fortinii species complex</taxon>
    </lineage>
</organism>
<feature type="region of interest" description="Disordered" evidence="1">
    <location>
        <begin position="239"/>
        <end position="272"/>
    </location>
</feature>
<dbReference type="AlphaFoldDB" id="A0A1L7XYY2"/>
<dbReference type="STRING" id="576137.A0A1L7XYY2"/>
<dbReference type="OrthoDB" id="3433125at2759"/>
<evidence type="ECO:0000256" key="1">
    <source>
        <dbReference type="SAM" id="MobiDB-lite"/>
    </source>
</evidence>
<sequence length="518" mass="56389">MAHKVLGAGVRIMSSGAGHVSERVHHLKEKHSKSPTVSEIDVTTLGADLPQILDHTHAEEAVFDVPPPYQENDEEQWQLDEAQDALTLNTEATLTEEERAKAVLEKQKSEKYNEHDPKAVFERFLERHPAPSHPATAKLSLPVIVPQRRPRDKTRGFIRAHALVLSKVGIDQAAFIDFLETFNQASLASPSIQVLNLASLIVGTVGHAPGIAKKNEPDSGSTQRILPATLVMTWRPQPASKAQAASSTTEVDLTSTITSSMPETSTESKFKRSMKLSDGKTYGDNAPQGFGFTDVAPLVFPQLDEIESKDPKAAKSKVQAGQGFVADYFDRRAMARYMATNPTSVLTTTDSAIPKYHSRYADPNHPAASGNLISFLSGGELNPPRLGQGLGDPNQQHWGIGWVANKIVIARNESKVKKAAALKEQELGDHPELQEVKVEEEKEKELTQRDIWAQRAAEEKTPDGRAGKEALGAIMGVLQPDVLYLMIVNMPSEEMAAAASAAKDTKEMQAESASIPTA</sequence>
<proteinExistence type="predicted"/>
<evidence type="ECO:0000313" key="2">
    <source>
        <dbReference type="EMBL" id="CZR70170.1"/>
    </source>
</evidence>
<feature type="region of interest" description="Disordered" evidence="1">
    <location>
        <begin position="495"/>
        <end position="518"/>
    </location>
</feature>
<protein>
    <submittedName>
        <fullName evidence="2">Uncharacterized protein</fullName>
    </submittedName>
</protein>